<evidence type="ECO:0000256" key="1">
    <source>
        <dbReference type="SAM" id="Coils"/>
    </source>
</evidence>
<organism evidence="3 4">
    <name type="scientific">Carex littledalei</name>
    <dbReference type="NCBI Taxonomy" id="544730"/>
    <lineage>
        <taxon>Eukaryota</taxon>
        <taxon>Viridiplantae</taxon>
        <taxon>Streptophyta</taxon>
        <taxon>Embryophyta</taxon>
        <taxon>Tracheophyta</taxon>
        <taxon>Spermatophyta</taxon>
        <taxon>Magnoliopsida</taxon>
        <taxon>Liliopsida</taxon>
        <taxon>Poales</taxon>
        <taxon>Cyperaceae</taxon>
        <taxon>Cyperoideae</taxon>
        <taxon>Cariceae</taxon>
        <taxon>Carex</taxon>
        <taxon>Carex subgen. Euthyceras</taxon>
    </lineage>
</organism>
<keyword evidence="4" id="KW-1185">Reference proteome</keyword>
<dbReference type="AlphaFoldDB" id="A0A833RIQ3"/>
<accession>A0A833RIQ3</accession>
<dbReference type="InterPro" id="IPR004252">
    <property type="entry name" value="Probable_transposase_24"/>
</dbReference>
<reference evidence="3" key="1">
    <citation type="submission" date="2020-01" db="EMBL/GenBank/DDBJ databases">
        <title>Genome sequence of Kobresia littledalei, the first chromosome-level genome in the family Cyperaceae.</title>
        <authorList>
            <person name="Qu G."/>
        </authorList>
    </citation>
    <scope>NUCLEOTIDE SEQUENCE</scope>
    <source>
        <strain evidence="3">C.B.Clarke</strain>
        <tissue evidence="3">Leaf</tissue>
    </source>
</reference>
<sequence>MAPRKSALKRAKAATYKKKKRTIDERNEIGESSMGPIEGEVQPPTKKGRGPGIVRDATEDVEQRPEIWVVGKKEFTCAIKPKIKPKDITASITRLALNFMPGPIRSYHNWDKSWKDIFENAFLERFRYRADQDVSLCRAVLDAIAAKRYTEELNKARTKCIKKFGDDIDSWKSMVPHWCLQPSHWAGLCDIFNTEDWKGLSKQNKENRLASGFAVPHYGGCSSAHQHLNKLKTLKKGEAPTMRELYVHLHSRTADGKSPVLAKYNESVESASELNDNDEGTVSLQPIDFDITSLKFTTEKAEKVFTDVTGMTAHEDHADVDEADLFMSAVGGSYHGRVRGFGCVLDPKLPKTAGRGRATPTQSDLSDVTNIGSKRIFTDDVLVGMLNERDMRLAEERQERKREQERYNMLFTKLFSLVGQQNPAVQAQVNSAHEGVMGNMQTLQGPPYVLPSSNQEGGFQALLKANSGQEVANLLGAEASTTDWFADDISNNNRH</sequence>
<dbReference type="InterPro" id="IPR039266">
    <property type="entry name" value="EN-1/SPM"/>
</dbReference>
<dbReference type="PANTHER" id="PTHR33157:SF12">
    <property type="entry name" value="TRANSPOSASE TNP1_EN_SPM-LIKE DOMAIN-CONTAINING PROTEIN"/>
    <property type="match status" value="1"/>
</dbReference>
<evidence type="ECO:0000313" key="4">
    <source>
        <dbReference type="Proteomes" id="UP000623129"/>
    </source>
</evidence>
<dbReference type="OrthoDB" id="1705129at2759"/>
<protein>
    <submittedName>
        <fullName evidence="3">Plant transposase (Ptta/En/Spm family)</fullName>
    </submittedName>
</protein>
<proteinExistence type="predicted"/>
<feature type="region of interest" description="Disordered" evidence="2">
    <location>
        <begin position="1"/>
        <end position="53"/>
    </location>
</feature>
<dbReference type="PANTHER" id="PTHR33157">
    <property type="entry name" value="AUTONOMOUS TRANSPOSABLE ELEMENT EN-1 MOSAIC PROTEIN-RELATED"/>
    <property type="match status" value="1"/>
</dbReference>
<dbReference type="Pfam" id="PF03004">
    <property type="entry name" value="Transposase_24"/>
    <property type="match status" value="1"/>
</dbReference>
<feature type="compositionally biased region" description="Basic residues" evidence="2">
    <location>
        <begin position="1"/>
        <end position="21"/>
    </location>
</feature>
<dbReference type="Proteomes" id="UP000623129">
    <property type="component" value="Unassembled WGS sequence"/>
</dbReference>
<gene>
    <name evidence="3" type="ORF">FCM35_KLT09467</name>
</gene>
<evidence type="ECO:0000313" key="3">
    <source>
        <dbReference type="EMBL" id="KAF3340623.1"/>
    </source>
</evidence>
<name>A0A833RIQ3_9POAL</name>
<feature type="coiled-coil region" evidence="1">
    <location>
        <begin position="386"/>
        <end position="413"/>
    </location>
</feature>
<dbReference type="GO" id="GO:0032196">
    <property type="term" value="P:transposition"/>
    <property type="evidence" value="ECO:0007669"/>
    <property type="project" value="InterPro"/>
</dbReference>
<evidence type="ECO:0000256" key="2">
    <source>
        <dbReference type="SAM" id="MobiDB-lite"/>
    </source>
</evidence>
<dbReference type="EMBL" id="SWLB01000002">
    <property type="protein sequence ID" value="KAF3340623.1"/>
    <property type="molecule type" value="Genomic_DNA"/>
</dbReference>
<keyword evidence="1" id="KW-0175">Coiled coil</keyword>
<comment type="caution">
    <text evidence="3">The sequence shown here is derived from an EMBL/GenBank/DDBJ whole genome shotgun (WGS) entry which is preliminary data.</text>
</comment>